<evidence type="ECO:0000313" key="2">
    <source>
        <dbReference type="EMBL" id="KZS01205.1"/>
    </source>
</evidence>
<evidence type="ECO:0000256" key="1">
    <source>
        <dbReference type="SAM" id="MobiDB-lite"/>
    </source>
</evidence>
<organism evidence="2 3">
    <name type="scientific">Daphnia magna</name>
    <dbReference type="NCBI Taxonomy" id="35525"/>
    <lineage>
        <taxon>Eukaryota</taxon>
        <taxon>Metazoa</taxon>
        <taxon>Ecdysozoa</taxon>
        <taxon>Arthropoda</taxon>
        <taxon>Crustacea</taxon>
        <taxon>Branchiopoda</taxon>
        <taxon>Diplostraca</taxon>
        <taxon>Cladocera</taxon>
        <taxon>Anomopoda</taxon>
        <taxon>Daphniidae</taxon>
        <taxon>Daphnia</taxon>
    </lineage>
</organism>
<feature type="non-terminal residue" evidence="2">
    <location>
        <position position="1"/>
    </location>
</feature>
<evidence type="ECO:0000313" key="3">
    <source>
        <dbReference type="Proteomes" id="UP000076858"/>
    </source>
</evidence>
<comment type="caution">
    <text evidence="2">The sequence shown here is derived from an EMBL/GenBank/DDBJ whole genome shotgun (WGS) entry which is preliminary data.</text>
</comment>
<gene>
    <name evidence="2" type="ORF">APZ42_002207</name>
</gene>
<dbReference type="EMBL" id="LRGB01007376">
    <property type="protein sequence ID" value="KZS01205.1"/>
    <property type="molecule type" value="Genomic_DNA"/>
</dbReference>
<feature type="compositionally biased region" description="Polar residues" evidence="1">
    <location>
        <begin position="28"/>
        <end position="46"/>
    </location>
</feature>
<proteinExistence type="predicted"/>
<keyword evidence="3" id="KW-1185">Reference proteome</keyword>
<dbReference type="AlphaFoldDB" id="A0A164IFJ4"/>
<name>A0A164IFJ4_9CRUS</name>
<protein>
    <submittedName>
        <fullName evidence="2">Uncharacterized protein</fullName>
    </submittedName>
</protein>
<dbReference type="Proteomes" id="UP000076858">
    <property type="component" value="Unassembled WGS sequence"/>
</dbReference>
<reference evidence="2 3" key="1">
    <citation type="submission" date="2016-03" db="EMBL/GenBank/DDBJ databases">
        <title>EvidentialGene: Evidence-directed Construction of Genes on Genomes.</title>
        <authorList>
            <person name="Gilbert D.G."/>
            <person name="Choi J.-H."/>
            <person name="Mockaitis K."/>
            <person name="Colbourne J."/>
            <person name="Pfrender M."/>
        </authorList>
    </citation>
    <scope>NUCLEOTIDE SEQUENCE [LARGE SCALE GENOMIC DNA]</scope>
    <source>
        <strain evidence="2 3">Xinb3</strain>
        <tissue evidence="2">Complete organism</tissue>
    </source>
</reference>
<feature type="region of interest" description="Disordered" evidence="1">
    <location>
        <begin position="12"/>
        <end position="52"/>
    </location>
</feature>
<sequence length="92" mass="10128">QRAGIVLLGCTGDGLDPSRPSRGDQVDSLANANSSRSRGRKSTPSNGGVGNRNFLLVGALNQHEHHGQELLLTCRCHFVRCHQKRRSDQLRR</sequence>
<accession>A0A164IFJ4</accession>